<comment type="subcellular location">
    <subcellularLocation>
        <location evidence="1">Membrane</location>
        <topology evidence="1">Multi-pass membrane protein</topology>
    </subcellularLocation>
</comment>
<keyword evidence="1" id="KW-0472">Membrane</keyword>
<keyword evidence="3" id="KW-1185">Reference proteome</keyword>
<dbReference type="InterPro" id="IPR004345">
    <property type="entry name" value="TB2_DP1_HVA22"/>
</dbReference>
<evidence type="ECO:0000256" key="1">
    <source>
        <dbReference type="RuleBase" id="RU362006"/>
    </source>
</evidence>
<comment type="similarity">
    <text evidence="1">Belongs to the DP1 family.</text>
</comment>
<dbReference type="AlphaFoldDB" id="A0A0B1T8Y6"/>
<reference evidence="2 3" key="1">
    <citation type="submission" date="2014-03" db="EMBL/GenBank/DDBJ databases">
        <title>Draft genome of the hookworm Oesophagostomum dentatum.</title>
        <authorList>
            <person name="Mitreva M."/>
        </authorList>
    </citation>
    <scope>NUCLEOTIDE SEQUENCE [LARGE SCALE GENOMIC DNA]</scope>
    <source>
        <strain evidence="2 3">OD-Hann</strain>
    </source>
</reference>
<dbReference type="GO" id="GO:0016020">
    <property type="term" value="C:membrane"/>
    <property type="evidence" value="ECO:0007669"/>
    <property type="project" value="UniProtKB-SubCell"/>
</dbReference>
<dbReference type="Proteomes" id="UP000053660">
    <property type="component" value="Unassembled WGS sequence"/>
</dbReference>
<dbReference type="PANTHER" id="PTHR12300:SF34">
    <property type="entry name" value="RECEPTOR EXPRESSION-ENHANCING PROTEIN"/>
    <property type="match status" value="1"/>
</dbReference>
<sequence length="165" mass="19072">MDDLLKFLYENHGEAIDEKLGTIESMVAMPREKGEKPSFHCGRFQIVYGLAGLVAVYLIIGTAAQLVCNFIGFAYPAYKSVKAVRTKDTKDDTQWLIYWCVFANICLLDYFAGSIMQYFPFYWLLKTIFLIYLYLPQTMGAERIFEKYVNPMVTKIDSYLESSKK</sequence>
<proteinExistence type="inferred from homology"/>
<dbReference type="EMBL" id="KN551467">
    <property type="protein sequence ID" value="KHJ92267.1"/>
    <property type="molecule type" value="Genomic_DNA"/>
</dbReference>
<protein>
    <recommendedName>
        <fullName evidence="1">Receptor expression-enhancing protein</fullName>
    </recommendedName>
</protein>
<keyword evidence="1" id="KW-1133">Transmembrane helix</keyword>
<accession>A0A0B1T8Y6</accession>
<dbReference type="OrthoDB" id="5913021at2759"/>
<dbReference type="Pfam" id="PF03134">
    <property type="entry name" value="TB2_DP1_HVA22"/>
    <property type="match status" value="1"/>
</dbReference>
<feature type="transmembrane region" description="Helical" evidence="1">
    <location>
        <begin position="46"/>
        <end position="75"/>
    </location>
</feature>
<gene>
    <name evidence="2" type="ORF">OESDEN_07853</name>
</gene>
<name>A0A0B1T8Y6_OESDE</name>
<feature type="transmembrane region" description="Helical" evidence="1">
    <location>
        <begin position="118"/>
        <end position="135"/>
    </location>
</feature>
<feature type="transmembrane region" description="Helical" evidence="1">
    <location>
        <begin position="95"/>
        <end position="112"/>
    </location>
</feature>
<dbReference type="PANTHER" id="PTHR12300">
    <property type="entry name" value="HVA22-LIKE PROTEINS"/>
    <property type="match status" value="1"/>
</dbReference>
<evidence type="ECO:0000313" key="3">
    <source>
        <dbReference type="Proteomes" id="UP000053660"/>
    </source>
</evidence>
<organism evidence="2 3">
    <name type="scientific">Oesophagostomum dentatum</name>
    <name type="common">Nodular worm</name>
    <dbReference type="NCBI Taxonomy" id="61180"/>
    <lineage>
        <taxon>Eukaryota</taxon>
        <taxon>Metazoa</taxon>
        <taxon>Ecdysozoa</taxon>
        <taxon>Nematoda</taxon>
        <taxon>Chromadorea</taxon>
        <taxon>Rhabditida</taxon>
        <taxon>Rhabditina</taxon>
        <taxon>Rhabditomorpha</taxon>
        <taxon>Strongyloidea</taxon>
        <taxon>Strongylidae</taxon>
        <taxon>Oesophagostomum</taxon>
    </lineage>
</organism>
<evidence type="ECO:0000313" key="2">
    <source>
        <dbReference type="EMBL" id="KHJ92267.1"/>
    </source>
</evidence>
<keyword evidence="1" id="KW-0812">Transmembrane</keyword>